<dbReference type="SUPFAM" id="SSF50978">
    <property type="entry name" value="WD40 repeat-like"/>
    <property type="match status" value="1"/>
</dbReference>
<accession>A0A9P7Y3C4</accession>
<feature type="compositionally biased region" description="Acidic residues" evidence="6">
    <location>
        <begin position="533"/>
        <end position="555"/>
    </location>
</feature>
<dbReference type="AlphaFoldDB" id="A0A9P7Y3C4"/>
<keyword evidence="1 5" id="KW-0853">WD repeat</keyword>
<evidence type="ECO:0000256" key="6">
    <source>
        <dbReference type="SAM" id="MobiDB-lite"/>
    </source>
</evidence>
<protein>
    <recommendedName>
        <fullName evidence="4">ASTRA-associated protein 1</fullName>
    </recommendedName>
</protein>
<comment type="caution">
    <text evidence="7">The sequence shown here is derived from an EMBL/GenBank/DDBJ whole genome shotgun (WGS) entry which is preliminary data.</text>
</comment>
<proteinExistence type="inferred from homology"/>
<organism evidence="7 8">
    <name type="scientific">Linnemannia hyalina</name>
    <dbReference type="NCBI Taxonomy" id="64524"/>
    <lineage>
        <taxon>Eukaryota</taxon>
        <taxon>Fungi</taxon>
        <taxon>Fungi incertae sedis</taxon>
        <taxon>Mucoromycota</taxon>
        <taxon>Mortierellomycotina</taxon>
        <taxon>Mortierellomycetes</taxon>
        <taxon>Mortierellales</taxon>
        <taxon>Mortierellaceae</taxon>
        <taxon>Linnemannia</taxon>
    </lineage>
</organism>
<evidence type="ECO:0000313" key="8">
    <source>
        <dbReference type="Proteomes" id="UP000707451"/>
    </source>
</evidence>
<sequence length="583" mass="62918">MSDTSRTTTDHHSRIGKTSSASSQQQPAPPPPPPPAPSFIFRGHDAPIHSLEFFASNTFLATGDETGWICVWDIWKRRPVCKWHAHKTGSVLALKVIPIRQDDFSTRSRPTTTAQSDSGKSSSSRKRVKAEMEAQQDPRVYIVSHGRDNEIHFWDINSVLLESVRRPGSVGIVNLSDSGKGSQTVVPILSLPVNALNFCKMAILPVDNDEPLASLTTSTTATGTTETTAMRIGAGVLRRTHRHIYVAVPSPTTSSLIDVYDVTKPERTFAAVGPVDTTSSAKFQSSSNAIPSGSDKKWGSAMSIKLFLSGATNGEQGIAPAMDEGTLNMLVGYEDGSVTLFRDSTVASTAGTPAITNTTNTAMKSKRTMETVWSTKYHREPVLAVDVSNKAGFAISCGSDNVLVKYDLSSSLQGTPEVVKSALKANGMADGKIRSDEKVIALAGWDGRIRLFSSKTLKPLAVLKYHREGLYCLGFSEIKEQHDQKLKENKTPSLLASSNESVFAASFTTIPGTTTGTGDSIATGDNDDRVGGDDDNESSDESGSDSGSDSELEDALADRQRWSNRHWIAVGGKEQRISLWDIY</sequence>
<dbReference type="EMBL" id="JAHRHY010000002">
    <property type="protein sequence ID" value="KAG9071362.1"/>
    <property type="molecule type" value="Genomic_DNA"/>
</dbReference>
<evidence type="ECO:0000256" key="5">
    <source>
        <dbReference type="PROSITE-ProRule" id="PRU00221"/>
    </source>
</evidence>
<dbReference type="PROSITE" id="PS50082">
    <property type="entry name" value="WD_REPEATS_2"/>
    <property type="match status" value="1"/>
</dbReference>
<feature type="region of interest" description="Disordered" evidence="6">
    <location>
        <begin position="514"/>
        <end position="556"/>
    </location>
</feature>
<dbReference type="SMART" id="SM00320">
    <property type="entry name" value="WD40"/>
    <property type="match status" value="5"/>
</dbReference>
<dbReference type="InterPro" id="IPR015943">
    <property type="entry name" value="WD40/YVTN_repeat-like_dom_sf"/>
</dbReference>
<comment type="similarity">
    <text evidence="3">Belongs to the WD repeat ASA1 family.</text>
</comment>
<dbReference type="SUPFAM" id="SSF117289">
    <property type="entry name" value="Nucleoporin domain"/>
    <property type="match status" value="1"/>
</dbReference>
<feature type="repeat" description="WD" evidence="5">
    <location>
        <begin position="41"/>
        <end position="74"/>
    </location>
</feature>
<reference evidence="7" key="1">
    <citation type="submission" date="2021-06" db="EMBL/GenBank/DDBJ databases">
        <title>Genome Sequence of Mortierella hyaline Strain SCG-10, a Cold-Adapted, Nitrate-Reducing Fungus Isolated from Soil in Minnesota, USA.</title>
        <authorList>
            <person name="Aldossari N."/>
        </authorList>
    </citation>
    <scope>NUCLEOTIDE SEQUENCE</scope>
    <source>
        <strain evidence="7">SCG-10</strain>
    </source>
</reference>
<gene>
    <name evidence="7" type="primary">GNB1L</name>
    <name evidence="7" type="ORF">KI688_005573</name>
</gene>
<evidence type="ECO:0000313" key="7">
    <source>
        <dbReference type="EMBL" id="KAG9071362.1"/>
    </source>
</evidence>
<dbReference type="InterPro" id="IPR001680">
    <property type="entry name" value="WD40_rpt"/>
</dbReference>
<feature type="region of interest" description="Disordered" evidence="6">
    <location>
        <begin position="105"/>
        <end position="133"/>
    </location>
</feature>
<dbReference type="PANTHER" id="PTHR19854:SF1">
    <property type="entry name" value="GUANINE NUCLEOTIDE-BINDING PROTEIN SUBUNIT BETA-LIKE PROTEIN 1"/>
    <property type="match status" value="1"/>
</dbReference>
<evidence type="ECO:0000256" key="4">
    <source>
        <dbReference type="ARBA" id="ARBA00040563"/>
    </source>
</evidence>
<feature type="compositionally biased region" description="Pro residues" evidence="6">
    <location>
        <begin position="27"/>
        <end position="37"/>
    </location>
</feature>
<evidence type="ECO:0000256" key="3">
    <source>
        <dbReference type="ARBA" id="ARBA00037931"/>
    </source>
</evidence>
<dbReference type="PROSITE" id="PS50294">
    <property type="entry name" value="WD_REPEATS_REGION"/>
    <property type="match status" value="1"/>
</dbReference>
<dbReference type="OrthoDB" id="7668193at2759"/>
<dbReference type="InterPro" id="IPR036322">
    <property type="entry name" value="WD40_repeat_dom_sf"/>
</dbReference>
<dbReference type="Proteomes" id="UP000707451">
    <property type="component" value="Unassembled WGS sequence"/>
</dbReference>
<dbReference type="PANTHER" id="PTHR19854">
    <property type="entry name" value="TRANSDUCIN BETA-LIKE 3"/>
    <property type="match status" value="1"/>
</dbReference>
<keyword evidence="8" id="KW-1185">Reference proteome</keyword>
<feature type="region of interest" description="Disordered" evidence="6">
    <location>
        <begin position="1"/>
        <end position="42"/>
    </location>
</feature>
<dbReference type="Gene3D" id="2.130.10.10">
    <property type="entry name" value="YVTN repeat-like/Quinoprotein amine dehydrogenase"/>
    <property type="match status" value="2"/>
</dbReference>
<keyword evidence="2" id="KW-0677">Repeat</keyword>
<evidence type="ECO:0000256" key="1">
    <source>
        <dbReference type="ARBA" id="ARBA00022574"/>
    </source>
</evidence>
<dbReference type="Pfam" id="PF00400">
    <property type="entry name" value="WD40"/>
    <property type="match status" value="1"/>
</dbReference>
<name>A0A9P7Y3C4_9FUNG</name>
<evidence type="ECO:0000256" key="2">
    <source>
        <dbReference type="ARBA" id="ARBA00022737"/>
    </source>
</evidence>